<dbReference type="PANTHER" id="PTHR12366:SF29">
    <property type="entry name" value="ASPARTYL BETA-HYDROXYLASE, ISOFORM L"/>
    <property type="match status" value="1"/>
</dbReference>
<feature type="compositionally biased region" description="Basic residues" evidence="2">
    <location>
        <begin position="8"/>
        <end position="17"/>
    </location>
</feature>
<evidence type="ECO:0000256" key="1">
    <source>
        <dbReference type="ARBA" id="ARBA00007730"/>
    </source>
</evidence>
<gene>
    <name evidence="5" type="ORF">LSTR_LSTR001628</name>
</gene>
<feature type="compositionally biased region" description="Basic and acidic residues" evidence="2">
    <location>
        <begin position="122"/>
        <end position="132"/>
    </location>
</feature>
<keyword evidence="6" id="KW-1185">Reference proteome</keyword>
<dbReference type="Gene3D" id="2.60.120.330">
    <property type="entry name" value="B-lactam Antibiotic, Isopenicillin N Synthase, Chain"/>
    <property type="match status" value="1"/>
</dbReference>
<feature type="region of interest" description="Disordered" evidence="2">
    <location>
        <begin position="1"/>
        <end position="25"/>
    </location>
</feature>
<name>A0A482XCF2_LAOST</name>
<feature type="transmembrane region" description="Helical" evidence="3">
    <location>
        <begin position="74"/>
        <end position="92"/>
    </location>
</feature>
<dbReference type="Gene3D" id="1.25.40.10">
    <property type="entry name" value="Tetratricopeptide repeat domain"/>
    <property type="match status" value="2"/>
</dbReference>
<dbReference type="Pfam" id="PF05118">
    <property type="entry name" value="Asp_Arg_Hydrox"/>
    <property type="match status" value="1"/>
</dbReference>
<feature type="compositionally biased region" description="Acidic residues" evidence="2">
    <location>
        <begin position="133"/>
        <end position="149"/>
    </location>
</feature>
<dbReference type="OrthoDB" id="438431at2759"/>
<keyword evidence="3" id="KW-1133">Transmembrane helix</keyword>
<proteinExistence type="inferred from homology"/>
<organism evidence="5 6">
    <name type="scientific">Laodelphax striatellus</name>
    <name type="common">Small brown planthopper</name>
    <name type="synonym">Delphax striatella</name>
    <dbReference type="NCBI Taxonomy" id="195883"/>
    <lineage>
        <taxon>Eukaryota</taxon>
        <taxon>Metazoa</taxon>
        <taxon>Ecdysozoa</taxon>
        <taxon>Arthropoda</taxon>
        <taxon>Hexapoda</taxon>
        <taxon>Insecta</taxon>
        <taxon>Pterygota</taxon>
        <taxon>Neoptera</taxon>
        <taxon>Paraneoptera</taxon>
        <taxon>Hemiptera</taxon>
        <taxon>Auchenorrhyncha</taxon>
        <taxon>Fulgoroidea</taxon>
        <taxon>Delphacidae</taxon>
        <taxon>Criomorphinae</taxon>
        <taxon>Laodelphax</taxon>
    </lineage>
</organism>
<dbReference type="STRING" id="195883.A0A482XCF2"/>
<comment type="caution">
    <text evidence="5">The sequence shown here is derived from an EMBL/GenBank/DDBJ whole genome shotgun (WGS) entry which is preliminary data.</text>
</comment>
<keyword evidence="3" id="KW-0812">Transmembrane</keyword>
<reference evidence="5 6" key="1">
    <citation type="journal article" date="2017" name="Gigascience">
        <title>Genome sequence of the small brown planthopper, Laodelphax striatellus.</title>
        <authorList>
            <person name="Zhu J."/>
            <person name="Jiang F."/>
            <person name="Wang X."/>
            <person name="Yang P."/>
            <person name="Bao Y."/>
            <person name="Zhao W."/>
            <person name="Wang W."/>
            <person name="Lu H."/>
            <person name="Wang Q."/>
            <person name="Cui N."/>
            <person name="Li J."/>
            <person name="Chen X."/>
            <person name="Luo L."/>
            <person name="Yu J."/>
            <person name="Kang L."/>
            <person name="Cui F."/>
        </authorList>
    </citation>
    <scope>NUCLEOTIDE SEQUENCE [LARGE SCALE GENOMIC DNA]</scope>
    <source>
        <strain evidence="5">Lst14</strain>
    </source>
</reference>
<comment type="similarity">
    <text evidence="1">Belongs to the aspartyl/asparaginyl beta-hydroxylase family.</text>
</comment>
<evidence type="ECO:0000256" key="3">
    <source>
        <dbReference type="SAM" id="Phobius"/>
    </source>
</evidence>
<feature type="compositionally biased region" description="Acidic residues" evidence="2">
    <location>
        <begin position="242"/>
        <end position="261"/>
    </location>
</feature>
<dbReference type="AlphaFoldDB" id="A0A482XCF2"/>
<protein>
    <recommendedName>
        <fullName evidence="4">Aspartyl/asparaginy/proline hydroxylase domain-containing protein</fullName>
    </recommendedName>
</protein>
<dbReference type="SMR" id="A0A482XCF2"/>
<evidence type="ECO:0000313" key="5">
    <source>
        <dbReference type="EMBL" id="RZF43367.1"/>
    </source>
</evidence>
<dbReference type="FunCoup" id="A0A482XCF2">
    <property type="interactions" value="384"/>
</dbReference>
<dbReference type="InterPro" id="IPR011990">
    <property type="entry name" value="TPR-like_helical_dom_sf"/>
</dbReference>
<keyword evidence="3" id="KW-0472">Membrane</keyword>
<feature type="compositionally biased region" description="Acidic residues" evidence="2">
    <location>
        <begin position="197"/>
        <end position="227"/>
    </location>
</feature>
<dbReference type="EMBL" id="QKKF02012754">
    <property type="protein sequence ID" value="RZF43367.1"/>
    <property type="molecule type" value="Genomic_DNA"/>
</dbReference>
<feature type="compositionally biased region" description="Basic and acidic residues" evidence="2">
    <location>
        <begin position="150"/>
        <end position="162"/>
    </location>
</feature>
<feature type="compositionally biased region" description="Acidic residues" evidence="2">
    <location>
        <begin position="359"/>
        <end position="369"/>
    </location>
</feature>
<dbReference type="InParanoid" id="A0A482XCF2"/>
<dbReference type="Proteomes" id="UP000291343">
    <property type="component" value="Unassembled WGS sequence"/>
</dbReference>
<feature type="region of interest" description="Disordered" evidence="2">
    <location>
        <begin position="122"/>
        <end position="369"/>
    </location>
</feature>
<dbReference type="InterPro" id="IPR027443">
    <property type="entry name" value="IPNS-like_sf"/>
</dbReference>
<dbReference type="GO" id="GO:0005783">
    <property type="term" value="C:endoplasmic reticulum"/>
    <property type="evidence" value="ECO:0007669"/>
    <property type="project" value="TreeGrafter"/>
</dbReference>
<accession>A0A482XCF2</accession>
<evidence type="ECO:0000256" key="2">
    <source>
        <dbReference type="SAM" id="MobiDB-lite"/>
    </source>
</evidence>
<evidence type="ECO:0000259" key="4">
    <source>
        <dbReference type="Pfam" id="PF05118"/>
    </source>
</evidence>
<dbReference type="SUPFAM" id="SSF48452">
    <property type="entry name" value="TPR-like"/>
    <property type="match status" value="1"/>
</dbReference>
<evidence type="ECO:0000313" key="6">
    <source>
        <dbReference type="Proteomes" id="UP000291343"/>
    </source>
</evidence>
<feature type="domain" description="Aspartyl/asparaginy/proline hydroxylase" evidence="4">
    <location>
        <begin position="640"/>
        <end position="792"/>
    </location>
</feature>
<sequence length="805" mass="92242">MSGDVQPRKRKDKRKKKGQLEQKRSEEYLEEREIFRRSSSTIEDEGLDYLNSNPEDIIHVHKDAFLGGNLCTKVIFFCLLGALGVMVSLIIFEYRGSNDLETQSAVDSPWSQMLEGWVDSNIDAHHDDHPEYSEDGGEGEEGEEEEEAVESEHVKQTMEDLKAAYADLTPEPSDIEEDYERDPATKQYDYTSTPPESEPELSEPEGEEEEGVGDEEEEEEEEEDDEPRSEWQSNQSAHLLAEEVEDLQTESETEEESDDEPPPPPAPVVRRRGPQEIDENEQIFQDLVYETFEKVEQPLDQYSAKAEEPEKSEDPQNEMPVDDENELLEQNDGQDPWEPLSSTETFDEAATGNEKMNEEVDQPAESEVDQEVAKDYFNADITNDYDWEIHDDLDAADAELNQGHAERALSLFTSLLVRAPLSPRARHGKALALDRLAERQKSNALLVKAIAAYNDAIQAPDIPHKLLIITANRTIDRMRFKGMHLDAVKVHNELITRFPGAPIYRNQLAVTYLMINRLSEAKKILQATLERWPEEGWANALYGLLLKLQGFNAQAIPHLRAGLQTNASGTQESNFYFHLGDALTRVNKYEEALKVYEDATAKGLLRSKYQRSLYNVDRLKAQPWWSLEQTTYQNFFRKLEKNWKTIRDEGLAALKYKKGYLDEAESLRRTGDWKQFEIFARGRKSAKNCQHTPVTCRLIEEFPAASGCRRGQTKFSVMEPGTHVWAHCGPTNSRLRAHLGLVVPPKVFIRVADQIRSWEEGKFIIFDDSFEHEVWHNGTEQRLVLIVDIWHPELTSEERRTLSAI</sequence>
<dbReference type="InterPro" id="IPR039038">
    <property type="entry name" value="ASPH"/>
</dbReference>
<dbReference type="PANTHER" id="PTHR12366">
    <property type="entry name" value="ASPARTYL/ASPARAGINYL BETA-HYDROXYLASE"/>
    <property type="match status" value="1"/>
</dbReference>
<dbReference type="InterPro" id="IPR007803">
    <property type="entry name" value="Asp/Arg/Pro-Hydrxlase"/>
</dbReference>
<feature type="compositionally biased region" description="Basic and acidic residues" evidence="2">
    <location>
        <begin position="305"/>
        <end position="314"/>
    </location>
</feature>
<feature type="compositionally biased region" description="Acidic residues" evidence="2">
    <location>
        <begin position="320"/>
        <end position="329"/>
    </location>
</feature>
<dbReference type="SUPFAM" id="SSF51197">
    <property type="entry name" value="Clavaminate synthase-like"/>
    <property type="match status" value="1"/>
</dbReference>
<dbReference type="GO" id="GO:0062101">
    <property type="term" value="F:peptidyl-aspartic acid 3-dioxygenase activity"/>
    <property type="evidence" value="ECO:0007669"/>
    <property type="project" value="InterPro"/>
</dbReference>